<feature type="domain" description="Alpha-D-phosphohexomutase alpha/beta/alpha" evidence="8">
    <location>
        <begin position="518"/>
        <end position="621"/>
    </location>
</feature>
<dbReference type="eggNOG" id="COG1109">
    <property type="taxonomic scope" value="Bacteria"/>
</dbReference>
<reference evidence="9 10" key="1">
    <citation type="journal article" date="2012" name="J. Bacteriol.">
        <title>Complete genome sequence of Alcanivorax dieselolei type strain B5.</title>
        <authorList>
            <person name="Lai Q."/>
            <person name="Li W."/>
            <person name="Shao Z."/>
        </authorList>
    </citation>
    <scope>NUCLEOTIDE SEQUENCE [LARGE SCALE GENOMIC DNA]</scope>
    <source>
        <strain evidence="10">DSM 16502 / CGMCC 1.3690 / B-5</strain>
    </source>
</reference>
<proteinExistence type="predicted"/>
<dbReference type="GO" id="GO:0005975">
    <property type="term" value="P:carbohydrate metabolic process"/>
    <property type="evidence" value="ECO:0007669"/>
    <property type="project" value="InterPro"/>
</dbReference>
<dbReference type="GO" id="GO:0016868">
    <property type="term" value="F:intramolecular phosphotransferase activity"/>
    <property type="evidence" value="ECO:0007669"/>
    <property type="project" value="InterPro"/>
</dbReference>
<evidence type="ECO:0000313" key="9">
    <source>
        <dbReference type="EMBL" id="AFT68475.1"/>
    </source>
</evidence>
<evidence type="ECO:0000259" key="8">
    <source>
        <dbReference type="Pfam" id="PF02880"/>
    </source>
</evidence>
<accession>K0C7J9</accession>
<keyword evidence="7" id="KW-1133">Transmembrane helix</keyword>
<feature type="transmembrane region" description="Helical" evidence="7">
    <location>
        <begin position="231"/>
        <end position="251"/>
    </location>
</feature>
<dbReference type="Gene3D" id="3.40.120.10">
    <property type="entry name" value="Alpha-D-Glucose-1,6-Bisphosphate, subunit A, domain 3"/>
    <property type="match status" value="1"/>
</dbReference>
<organism evidence="9 10">
    <name type="scientific">Alcanivorax dieselolei (strain DSM 16502 / CGMCC 1.3690 / MCCC 1A00001 / B-5)</name>
    <name type="common">Alloalcanivorax dieselolei</name>
    <dbReference type="NCBI Taxonomy" id="930169"/>
    <lineage>
        <taxon>Bacteria</taxon>
        <taxon>Pseudomonadati</taxon>
        <taxon>Pseudomonadota</taxon>
        <taxon>Gammaproteobacteria</taxon>
        <taxon>Oceanospirillales</taxon>
        <taxon>Alcanivoracaceae</taxon>
        <taxon>Alloalcanivorax</taxon>
    </lineage>
</organism>
<keyword evidence="7" id="KW-0812">Transmembrane</keyword>
<name>K0C7J9_ALCDB</name>
<dbReference type="HOGENOM" id="CLU_013562_0_1_6"/>
<evidence type="ECO:0000256" key="3">
    <source>
        <dbReference type="ARBA" id="ARBA00022723"/>
    </source>
</evidence>
<protein>
    <submittedName>
        <fullName evidence="9">Phosphoglucomutase/phosphomannomutase</fullName>
    </submittedName>
</protein>
<dbReference type="InterPro" id="IPR016055">
    <property type="entry name" value="A-D-PHexomutase_a/b/a-I/II/III"/>
</dbReference>
<dbReference type="PANTHER" id="PTHR43771">
    <property type="entry name" value="PHOSPHOMANNOMUTASE"/>
    <property type="match status" value="1"/>
</dbReference>
<evidence type="ECO:0000256" key="7">
    <source>
        <dbReference type="SAM" id="Phobius"/>
    </source>
</evidence>
<dbReference type="Pfam" id="PF02880">
    <property type="entry name" value="PGM_PMM_III"/>
    <property type="match status" value="1"/>
</dbReference>
<dbReference type="KEGG" id="adi:B5T_00187"/>
<keyword evidence="4" id="KW-0460">Magnesium</keyword>
<evidence type="ECO:0000256" key="6">
    <source>
        <dbReference type="SAM" id="MobiDB-lite"/>
    </source>
</evidence>
<keyword evidence="3" id="KW-0479">Metal-binding</keyword>
<dbReference type="SUPFAM" id="SSF53738">
    <property type="entry name" value="Phosphoglucomutase, first 3 domains"/>
    <property type="match status" value="1"/>
</dbReference>
<keyword evidence="5" id="KW-0413">Isomerase</keyword>
<evidence type="ECO:0000256" key="5">
    <source>
        <dbReference type="ARBA" id="ARBA00023235"/>
    </source>
</evidence>
<dbReference type="GO" id="GO:0046872">
    <property type="term" value="F:metal ion binding"/>
    <property type="evidence" value="ECO:0007669"/>
    <property type="project" value="UniProtKB-KW"/>
</dbReference>
<evidence type="ECO:0000256" key="1">
    <source>
        <dbReference type="ARBA" id="ARBA00001946"/>
    </source>
</evidence>
<dbReference type="Proteomes" id="UP000006286">
    <property type="component" value="Chromosome"/>
</dbReference>
<comment type="cofactor">
    <cofactor evidence="1">
        <name>Mg(2+)</name>
        <dbReference type="ChEBI" id="CHEBI:18420"/>
    </cofactor>
</comment>
<dbReference type="PATRIC" id="fig|930169.3.peg.186"/>
<dbReference type="InterPro" id="IPR005846">
    <property type="entry name" value="A-D-PHexomutase_a/b/a-III"/>
</dbReference>
<dbReference type="AlphaFoldDB" id="K0C7J9"/>
<evidence type="ECO:0000256" key="4">
    <source>
        <dbReference type="ARBA" id="ARBA00022842"/>
    </source>
</evidence>
<evidence type="ECO:0000256" key="2">
    <source>
        <dbReference type="ARBA" id="ARBA00022553"/>
    </source>
</evidence>
<sequence length="721" mass="77989">MFNSKADGADARPSRPFVLFALLVGLALAAVQAVYFHQQIQQRQWQTAQADAQGLAREWARDLWNRAQRLEDRLTRLPGEVPVQRALAQAQVSDADWFRDGRLRIVPDIAATDALSFTEQDLLQRLHEGSGRAPLVIGRGGESPALLAGRAVSGGALIIQQDLSPWMRQLDQRLPRGGQVRLIQDDVTLARRGQSASLHGIALHGTNMASGEATQGTFTVRLDMPPPPPPLSAWILPGGLGLGLILLSLVLPRLMTRRPEQPEPMTQGSAPKPQRREPAPPKPAAPAVTQPPLPDDVFSGDGLVLKADPELLARLGSAFAALARDRHAPALCLASDDSEGADAVLDALRGGILVEGLKTRDQAPCAEPLWRHGLETGALREGLYVHKHGDRWRLIPVLDGQEPGQDDLDTLRRYSAGTVAAASRRADPEPAPFDAYRRQLHDDIVLARPLRLALHAPALLAPLAHALFDGLGCAVVPAKTADALRRVVTEQNADVGILLDQRGNTLALVDHQGEEVASDRVLMLLARDLLSRHPGADVLFDVKCSRALPSLIRKQGGRPVLCAADPRHIAAERLRLGAPLAGEWSGRVFCADRWFGFADGFYAAARVLEILSMQESDSATVFAGLVTGRSTPLLRLPVPGDQGRALVSALRADGRFPGGRAATVDGLRVEFPDGWGVVRLCPLQSVLEMRFEGRDTAALERVKDLFRDQLRAVSPDLALPF</sequence>
<feature type="compositionally biased region" description="Pro residues" evidence="6">
    <location>
        <begin position="280"/>
        <end position="294"/>
    </location>
</feature>
<dbReference type="Gene3D" id="3.30.310.50">
    <property type="entry name" value="Alpha-D-phosphohexomutase, C-terminal domain"/>
    <property type="match status" value="1"/>
</dbReference>
<keyword evidence="7" id="KW-0472">Membrane</keyword>
<dbReference type="OrthoDB" id="9803322at2"/>
<dbReference type="InterPro" id="IPR036900">
    <property type="entry name" value="A-D-PHexomutase_C_sf"/>
</dbReference>
<dbReference type="SUPFAM" id="SSF55957">
    <property type="entry name" value="Phosphoglucomutase, C-terminal domain"/>
    <property type="match status" value="1"/>
</dbReference>
<dbReference type="STRING" id="930169.B5T_00187"/>
<keyword evidence="2" id="KW-0597">Phosphoprotein</keyword>
<feature type="region of interest" description="Disordered" evidence="6">
    <location>
        <begin position="258"/>
        <end position="295"/>
    </location>
</feature>
<dbReference type="RefSeq" id="WP_014992556.1">
    <property type="nucleotide sequence ID" value="NC_018691.1"/>
</dbReference>
<dbReference type="EMBL" id="CP003466">
    <property type="protein sequence ID" value="AFT68475.1"/>
    <property type="molecule type" value="Genomic_DNA"/>
</dbReference>
<keyword evidence="10" id="KW-1185">Reference proteome</keyword>
<evidence type="ECO:0000313" key="10">
    <source>
        <dbReference type="Proteomes" id="UP000006286"/>
    </source>
</evidence>
<gene>
    <name evidence="9" type="primary">pgm</name>
    <name evidence="9" type="ordered locus">B5T_00187</name>
</gene>
<dbReference type="PANTHER" id="PTHR43771:SF2">
    <property type="entry name" value="PHOSPHOMANNOMUTASE_PHOSPHOGLUCOMUTASE"/>
    <property type="match status" value="1"/>
</dbReference>